<feature type="compositionally biased region" description="Pro residues" evidence="14">
    <location>
        <begin position="573"/>
        <end position="584"/>
    </location>
</feature>
<dbReference type="InterPro" id="IPR034922">
    <property type="entry name" value="REX1-like_exo"/>
</dbReference>
<dbReference type="SUPFAM" id="SSF50630">
    <property type="entry name" value="Acid proteases"/>
    <property type="match status" value="1"/>
</dbReference>
<dbReference type="Gene3D" id="2.40.70.10">
    <property type="entry name" value="Acid Proteases"/>
    <property type="match status" value="2"/>
</dbReference>
<dbReference type="InterPro" id="IPR001461">
    <property type="entry name" value="Aspartic_peptidase_A1"/>
</dbReference>
<evidence type="ECO:0000256" key="9">
    <source>
        <dbReference type="ARBA" id="ARBA00022839"/>
    </source>
</evidence>
<evidence type="ECO:0000256" key="6">
    <source>
        <dbReference type="ARBA" id="ARBA00022722"/>
    </source>
</evidence>
<dbReference type="PRINTS" id="PR00792">
    <property type="entry name" value="PEPSIN"/>
</dbReference>
<feature type="region of interest" description="Disordered" evidence="14">
    <location>
        <begin position="61"/>
        <end position="91"/>
    </location>
</feature>
<comment type="subcellular location">
    <subcellularLocation>
        <location evidence="1">Nucleus</location>
    </subcellularLocation>
</comment>
<dbReference type="InterPro" id="IPR001969">
    <property type="entry name" value="Aspartic_peptidase_AS"/>
</dbReference>
<dbReference type="InterPro" id="IPR034164">
    <property type="entry name" value="Pepsin-like_dom"/>
</dbReference>
<gene>
    <name evidence="16" type="ORF">D9758_011478</name>
</gene>
<accession>A0A8H5FRD7</accession>
<feature type="region of interest" description="Disordered" evidence="14">
    <location>
        <begin position="1114"/>
        <end position="1143"/>
    </location>
</feature>
<feature type="region of interest" description="Disordered" evidence="14">
    <location>
        <begin position="566"/>
        <end position="585"/>
    </location>
</feature>
<dbReference type="GO" id="GO:0003676">
    <property type="term" value="F:nucleic acid binding"/>
    <property type="evidence" value="ECO:0007669"/>
    <property type="project" value="InterPro"/>
</dbReference>
<dbReference type="InterPro" id="IPR012337">
    <property type="entry name" value="RNaseH-like_sf"/>
</dbReference>
<evidence type="ECO:0000256" key="12">
    <source>
        <dbReference type="PIRSR" id="PIRSR601461-1"/>
    </source>
</evidence>
<keyword evidence="4" id="KW-0808">Transferase</keyword>
<dbReference type="EMBL" id="JAACJM010000103">
    <property type="protein sequence ID" value="KAF5346349.1"/>
    <property type="molecule type" value="Genomic_DNA"/>
</dbReference>
<evidence type="ECO:0000259" key="15">
    <source>
        <dbReference type="PROSITE" id="PS51767"/>
    </source>
</evidence>
<keyword evidence="9" id="KW-0269">Exonuclease</keyword>
<evidence type="ECO:0000256" key="4">
    <source>
        <dbReference type="ARBA" id="ARBA00022679"/>
    </source>
</evidence>
<comment type="caution">
    <text evidence="16">The sequence shown here is derived from an EMBL/GenBank/DDBJ whole genome shotgun (WGS) entry which is preliminary data.</text>
</comment>
<evidence type="ECO:0000256" key="1">
    <source>
        <dbReference type="ARBA" id="ARBA00004123"/>
    </source>
</evidence>
<evidence type="ECO:0000256" key="11">
    <source>
        <dbReference type="ARBA" id="ARBA00023242"/>
    </source>
</evidence>
<keyword evidence="6" id="KW-0540">Nuclease</keyword>
<dbReference type="OrthoDB" id="206335at2759"/>
<keyword evidence="7 13" id="KW-0064">Aspartyl protease</keyword>
<dbReference type="GO" id="GO:0010629">
    <property type="term" value="P:negative regulation of gene expression"/>
    <property type="evidence" value="ECO:0007669"/>
    <property type="project" value="UniProtKB-ARBA"/>
</dbReference>
<comment type="similarity">
    <text evidence="3 13">Belongs to the peptidase A1 family.</text>
</comment>
<feature type="domain" description="Peptidase A1" evidence="15">
    <location>
        <begin position="737"/>
        <end position="1073"/>
    </location>
</feature>
<dbReference type="Gene3D" id="3.30.420.10">
    <property type="entry name" value="Ribonuclease H-like superfamily/Ribonuclease H"/>
    <property type="match status" value="1"/>
</dbReference>
<dbReference type="InterPro" id="IPR013520">
    <property type="entry name" value="Ribonucl_H"/>
</dbReference>
<comment type="similarity">
    <text evidence="2">Belongs to the REXO1/REXO3 family.</text>
</comment>
<dbReference type="CDD" id="cd05471">
    <property type="entry name" value="pepsin_like"/>
    <property type="match status" value="1"/>
</dbReference>
<dbReference type="GO" id="GO:0005634">
    <property type="term" value="C:nucleus"/>
    <property type="evidence" value="ECO:0007669"/>
    <property type="project" value="UniProtKB-SubCell"/>
</dbReference>
<dbReference type="PROSITE" id="PS51767">
    <property type="entry name" value="PEPTIDASE_A1"/>
    <property type="match status" value="1"/>
</dbReference>
<evidence type="ECO:0000256" key="2">
    <source>
        <dbReference type="ARBA" id="ARBA00006357"/>
    </source>
</evidence>
<evidence type="ECO:0000256" key="8">
    <source>
        <dbReference type="ARBA" id="ARBA00022801"/>
    </source>
</evidence>
<evidence type="ECO:0000256" key="13">
    <source>
        <dbReference type="RuleBase" id="RU000454"/>
    </source>
</evidence>
<evidence type="ECO:0000256" key="14">
    <source>
        <dbReference type="SAM" id="MobiDB-lite"/>
    </source>
</evidence>
<proteinExistence type="inferred from homology"/>
<dbReference type="InterPro" id="IPR047021">
    <property type="entry name" value="REXO1/3/4-like"/>
</dbReference>
<dbReference type="PANTHER" id="PTHR12801:SF115">
    <property type="entry name" value="FI18136P1-RELATED"/>
    <property type="match status" value="1"/>
</dbReference>
<organism evidence="16 17">
    <name type="scientific">Tetrapyrgos nigripes</name>
    <dbReference type="NCBI Taxonomy" id="182062"/>
    <lineage>
        <taxon>Eukaryota</taxon>
        <taxon>Fungi</taxon>
        <taxon>Dikarya</taxon>
        <taxon>Basidiomycota</taxon>
        <taxon>Agaricomycotina</taxon>
        <taxon>Agaricomycetes</taxon>
        <taxon>Agaricomycetidae</taxon>
        <taxon>Agaricales</taxon>
        <taxon>Marasmiineae</taxon>
        <taxon>Marasmiaceae</taxon>
        <taxon>Tetrapyrgos</taxon>
    </lineage>
</organism>
<dbReference type="GO" id="GO:0004190">
    <property type="term" value="F:aspartic-type endopeptidase activity"/>
    <property type="evidence" value="ECO:0007669"/>
    <property type="project" value="UniProtKB-KW"/>
</dbReference>
<feature type="active site" evidence="12">
    <location>
        <position position="763"/>
    </location>
</feature>
<dbReference type="AlphaFoldDB" id="A0A8H5FRD7"/>
<evidence type="ECO:0000313" key="16">
    <source>
        <dbReference type="EMBL" id="KAF5346349.1"/>
    </source>
</evidence>
<evidence type="ECO:0000256" key="3">
    <source>
        <dbReference type="ARBA" id="ARBA00007447"/>
    </source>
</evidence>
<evidence type="ECO:0000256" key="5">
    <source>
        <dbReference type="ARBA" id="ARBA00022695"/>
    </source>
</evidence>
<feature type="active site" evidence="12">
    <location>
        <position position="955"/>
    </location>
</feature>
<feature type="region of interest" description="Disordered" evidence="14">
    <location>
        <begin position="279"/>
        <end position="299"/>
    </location>
</feature>
<evidence type="ECO:0000256" key="10">
    <source>
        <dbReference type="ARBA" id="ARBA00022918"/>
    </source>
</evidence>
<dbReference type="InterPro" id="IPR021109">
    <property type="entry name" value="Peptidase_aspartic_dom_sf"/>
</dbReference>
<evidence type="ECO:0000313" key="17">
    <source>
        <dbReference type="Proteomes" id="UP000559256"/>
    </source>
</evidence>
<dbReference type="FunFam" id="3.30.420.10:FF:000031">
    <property type="entry name" value="RNA exonuclease 1"/>
    <property type="match status" value="1"/>
</dbReference>
<dbReference type="GO" id="GO:0003964">
    <property type="term" value="F:RNA-directed DNA polymerase activity"/>
    <property type="evidence" value="ECO:0007669"/>
    <property type="project" value="UniProtKB-KW"/>
</dbReference>
<dbReference type="SUPFAM" id="SSF53098">
    <property type="entry name" value="Ribonuclease H-like"/>
    <property type="match status" value="1"/>
</dbReference>
<reference evidence="16 17" key="1">
    <citation type="journal article" date="2020" name="ISME J.">
        <title>Uncovering the hidden diversity of litter-decomposition mechanisms in mushroom-forming fungi.</title>
        <authorList>
            <person name="Floudas D."/>
            <person name="Bentzer J."/>
            <person name="Ahren D."/>
            <person name="Johansson T."/>
            <person name="Persson P."/>
            <person name="Tunlid A."/>
        </authorList>
    </citation>
    <scope>NUCLEOTIDE SEQUENCE [LARGE SCALE GENOMIC DNA]</scope>
    <source>
        <strain evidence="16 17">CBS 291.85</strain>
    </source>
</reference>
<keyword evidence="13" id="KW-0645">Protease</keyword>
<dbReference type="PROSITE" id="PS00141">
    <property type="entry name" value="ASP_PROTEASE"/>
    <property type="match status" value="1"/>
</dbReference>
<dbReference type="Pfam" id="PF00026">
    <property type="entry name" value="Asp"/>
    <property type="match status" value="1"/>
</dbReference>
<dbReference type="GO" id="GO:0006508">
    <property type="term" value="P:proteolysis"/>
    <property type="evidence" value="ECO:0007669"/>
    <property type="project" value="UniProtKB-KW"/>
</dbReference>
<dbReference type="GO" id="GO:0004527">
    <property type="term" value="F:exonuclease activity"/>
    <property type="evidence" value="ECO:0007669"/>
    <property type="project" value="UniProtKB-KW"/>
</dbReference>
<protein>
    <recommendedName>
        <fullName evidence="15">Peptidase A1 domain-containing protein</fullName>
    </recommendedName>
</protein>
<keyword evidence="8 13" id="KW-0378">Hydrolase</keyword>
<dbReference type="SMART" id="SM00479">
    <property type="entry name" value="EXOIII"/>
    <property type="match status" value="1"/>
</dbReference>
<keyword evidence="17" id="KW-1185">Reference proteome</keyword>
<dbReference type="PANTHER" id="PTHR12801">
    <property type="entry name" value="RNA EXONUCLEASE REXO1 / RECO3 FAMILY MEMBER-RELATED"/>
    <property type="match status" value="1"/>
</dbReference>
<evidence type="ECO:0000256" key="7">
    <source>
        <dbReference type="ARBA" id="ARBA00022750"/>
    </source>
</evidence>
<keyword evidence="5" id="KW-0548">Nucleotidyltransferase</keyword>
<dbReference type="InterPro" id="IPR036397">
    <property type="entry name" value="RNaseH_sf"/>
</dbReference>
<dbReference type="InterPro" id="IPR033121">
    <property type="entry name" value="PEPTIDASE_A1"/>
</dbReference>
<keyword evidence="11" id="KW-0539">Nucleus</keyword>
<dbReference type="Proteomes" id="UP000559256">
    <property type="component" value="Unassembled WGS sequence"/>
</dbReference>
<keyword evidence="10" id="KW-0695">RNA-directed DNA polymerase</keyword>
<name>A0A8H5FRD7_9AGAR</name>
<dbReference type="CDD" id="cd06145">
    <property type="entry name" value="REX1_like"/>
    <property type="match status" value="1"/>
</dbReference>
<sequence>MIVPVKLLPSRTKYGFLFSSSTATTMKRAQNSSPSRTEVPKKKAKVVETVTETVQEIQATGTGVSDGTGAGEWTKVEKRKKKKEKRTEQRMTTQPRFMYSNSDIAQRHHAVGIEEIRDLALHIIADSPPPNWLRVDNAALIPKVLILLIPGLTPDILSLPPLPTSATSNPNLPISIPLPPRNVPGNAQTGLPFIASTFSHACPTKAPGDQTRMHSILSTFFSCPITTAERKRRMEQQQHNGRLRDQDPSQYLLTVEQMIENEYPVPSYMASVFEKTPGWVETPEQPKESSLTPSKGKPKRKVYSIDCEMCLTEAGKELTRVCVIDFYTQKVIYDSLVKPSKPVTDYLTRWSGITAEALATANTTFSEAQAHILKLLSPPPPNPFSTSKQSTPTPPTPILIGHSLESDLKALKICHPLCIDTALLYHHPRGRPLKPGLAWLTKKWCNREIQTRGEGGHDPEEDARACLELLQKKIAEGPGFGEFKTDYESIFERMNRAHKRSGGGPGSIRTAVVDRGNPGMMHGNKSTKSVGCEDDDEVVKAILDLTPSHDFVFGRLMALANLKGWTTPKQAPDAPPPPPSPPPTQEELDANLTQLNTQLKTIYAALPSSTALIIFTGHSDPRNMVALNARKNAFETAIRSGKPTDTLEKDEQWKAGDVRALEEAVELTKRGLLFLGIKTKPMLATLDKLISALREFTLAHSFKFPVSMAFETPDWCYPFNAFHLSALWSPSGLLVTFFSGHTIFSVWPRNDFVTAQSLNVILDTGSSDLWVVSDSCQTCTKGTPMFNTKSSSSLKTSSEGTTIRYGSGEVSGSLAADTVQMAGFTVPSQGFLTVDTTSAQLLQGSVSGIMGLGFSPLSSTGATPFWETLANKGQLTNQEMAFWLTRFRGQDNVASEEPGGVFTLGGVNNTLFTGDIEFLKTTGDPSFWLLNLMSVTVNGKSVSVTTGDSALSAIDTGTTLIGGPTNDVEAIWNAVPNSGPVRGMDGFFAFPCDTNVAVSMSFGGKSWGISTADMNLGPVNSGSSFCLGGIFDLSLGSNIESGQGNPNWVVGATFLKNVYSVFQNGNPPQIGFAQLSGAAGGSGTVPSSSSSDGSTLTGTDSGFSIIGISSTGVSPTVTSTGPGLVTPSIGPSSTSGSGNGSNSVTSSINGPLMLLSGLTLLTSWLLA</sequence>